<keyword evidence="1" id="KW-0378">Hydrolase</keyword>
<dbReference type="EMBL" id="CP025120">
    <property type="protein sequence ID" value="AUD77944.1"/>
    <property type="molecule type" value="Genomic_DNA"/>
</dbReference>
<protein>
    <submittedName>
        <fullName evidence="1">Alpha/beta hydrolase</fullName>
    </submittedName>
</protein>
<dbReference type="KEGG" id="kpd:CW740_01290"/>
<gene>
    <name evidence="1" type="ORF">CW740_01290</name>
</gene>
<accession>A0A2K9AG68</accession>
<reference evidence="1 2" key="1">
    <citation type="submission" date="2017-12" db="EMBL/GenBank/DDBJ databases">
        <title>Kangiella profundi FT102 completed genome.</title>
        <authorList>
            <person name="Xu J."/>
            <person name="Wang J."/>
            <person name="Lu Y."/>
        </authorList>
    </citation>
    <scope>NUCLEOTIDE SEQUENCE [LARGE SCALE GENOMIC DNA]</scope>
    <source>
        <strain evidence="1 2">FT102</strain>
    </source>
</reference>
<dbReference type="Gene3D" id="3.40.50.1820">
    <property type="entry name" value="alpha/beta hydrolase"/>
    <property type="match status" value="1"/>
</dbReference>
<dbReference type="AlphaFoldDB" id="A0A2K9AG68"/>
<evidence type="ECO:0000313" key="1">
    <source>
        <dbReference type="EMBL" id="AUD77944.1"/>
    </source>
</evidence>
<dbReference type="Proteomes" id="UP000232693">
    <property type="component" value="Chromosome"/>
</dbReference>
<sequence>MTEIEKPLVIFSHGKVSGPKGSRIQALSKIAERMGFEVESLDYRRLPTNERVVKLNNHLANLQRPYVLVGTSMGGYVSAVAGIENHPLGMFLISPAIYLDGYAEAELEKVKCPVTIVHGWKDDIVPVANVIKFAHAAGANLHIFDGGHRLREKLPETESCFEQFLRQCFIESTIDLPLKDAVNQ</sequence>
<organism evidence="1 2">
    <name type="scientific">Kangiella profundi</name>
    <dbReference type="NCBI Taxonomy" id="1561924"/>
    <lineage>
        <taxon>Bacteria</taxon>
        <taxon>Pseudomonadati</taxon>
        <taxon>Pseudomonadota</taxon>
        <taxon>Gammaproteobacteria</taxon>
        <taxon>Kangiellales</taxon>
        <taxon>Kangiellaceae</taxon>
        <taxon>Kangiella</taxon>
    </lineage>
</organism>
<dbReference type="OrthoDB" id="264572at2"/>
<dbReference type="RefSeq" id="WP_106645859.1">
    <property type="nucleotide sequence ID" value="NZ_BMGO01000001.1"/>
</dbReference>
<dbReference type="InterPro" id="IPR029058">
    <property type="entry name" value="AB_hydrolase_fold"/>
</dbReference>
<dbReference type="GO" id="GO:0016787">
    <property type="term" value="F:hydrolase activity"/>
    <property type="evidence" value="ECO:0007669"/>
    <property type="project" value="UniProtKB-KW"/>
</dbReference>
<keyword evidence="2" id="KW-1185">Reference proteome</keyword>
<name>A0A2K9AG68_9GAMM</name>
<dbReference type="SUPFAM" id="SSF53474">
    <property type="entry name" value="alpha/beta-Hydrolases"/>
    <property type="match status" value="1"/>
</dbReference>
<proteinExistence type="predicted"/>
<evidence type="ECO:0000313" key="2">
    <source>
        <dbReference type="Proteomes" id="UP000232693"/>
    </source>
</evidence>